<dbReference type="PROSITE" id="PS51192">
    <property type="entry name" value="HELICASE_ATP_BIND_1"/>
    <property type="match status" value="1"/>
</dbReference>
<keyword evidence="1" id="KW-0378">Hydrolase</keyword>
<protein>
    <submittedName>
        <fullName evidence="4">Irc3p</fullName>
    </submittedName>
</protein>
<dbReference type="Proteomes" id="UP000189580">
    <property type="component" value="Chromosome a"/>
</dbReference>
<dbReference type="InterPro" id="IPR006935">
    <property type="entry name" value="Helicase/UvrB_N"/>
</dbReference>
<keyword evidence="5" id="KW-1185">Reference proteome</keyword>
<organism evidence="4 5">
    <name type="scientific">Sugiyamaella lignohabitans</name>
    <dbReference type="NCBI Taxonomy" id="796027"/>
    <lineage>
        <taxon>Eukaryota</taxon>
        <taxon>Fungi</taxon>
        <taxon>Dikarya</taxon>
        <taxon>Ascomycota</taxon>
        <taxon>Saccharomycotina</taxon>
        <taxon>Dipodascomycetes</taxon>
        <taxon>Dipodascales</taxon>
        <taxon>Trichomonascaceae</taxon>
        <taxon>Sugiyamaella</taxon>
    </lineage>
</organism>
<dbReference type="GO" id="GO:0005524">
    <property type="term" value="F:ATP binding"/>
    <property type="evidence" value="ECO:0007669"/>
    <property type="project" value="InterPro"/>
</dbReference>
<dbReference type="PROSITE" id="PS51194">
    <property type="entry name" value="HELICASE_CTER"/>
    <property type="match status" value="1"/>
</dbReference>
<feature type="domain" description="Helicase ATP-binding" evidence="2">
    <location>
        <begin position="79"/>
        <end position="244"/>
    </location>
</feature>
<reference evidence="4 5" key="1">
    <citation type="submission" date="2016-02" db="EMBL/GenBank/DDBJ databases">
        <title>Complete genome sequence and transcriptome regulation of the pentose utilising yeast Sugiyamaella lignohabitans.</title>
        <authorList>
            <person name="Bellasio M."/>
            <person name="Peymann A."/>
            <person name="Valli M."/>
            <person name="Sipitzky M."/>
            <person name="Graf A."/>
            <person name="Sauer M."/>
            <person name="Marx H."/>
            <person name="Mattanovich D."/>
        </authorList>
    </citation>
    <scope>NUCLEOTIDE SEQUENCE [LARGE SCALE GENOMIC DNA]</scope>
    <source>
        <strain evidence="4 5">CBS 10342</strain>
    </source>
</reference>
<name>A0A167CNX5_9ASCO</name>
<dbReference type="GO" id="GO:0005759">
    <property type="term" value="C:mitochondrial matrix"/>
    <property type="evidence" value="ECO:0007669"/>
    <property type="project" value="EnsemblFungi"/>
</dbReference>
<dbReference type="PANTHER" id="PTHR47396">
    <property type="entry name" value="TYPE I RESTRICTION ENZYME ECOKI R PROTEIN"/>
    <property type="match status" value="1"/>
</dbReference>
<dbReference type="GO" id="GO:0036121">
    <property type="term" value="F:double-stranded DNA helicase activity"/>
    <property type="evidence" value="ECO:0007669"/>
    <property type="project" value="EnsemblFungi"/>
</dbReference>
<dbReference type="EMBL" id="CP014501">
    <property type="protein sequence ID" value="ANB11939.1"/>
    <property type="molecule type" value="Genomic_DNA"/>
</dbReference>
<dbReference type="SMART" id="SM00487">
    <property type="entry name" value="DEXDc"/>
    <property type="match status" value="1"/>
</dbReference>
<dbReference type="InterPro" id="IPR050742">
    <property type="entry name" value="Helicase_Restrict-Modif_Enz"/>
</dbReference>
<dbReference type="InterPro" id="IPR027417">
    <property type="entry name" value="P-loop_NTPase"/>
</dbReference>
<evidence type="ECO:0000259" key="3">
    <source>
        <dbReference type="PROSITE" id="PS51194"/>
    </source>
</evidence>
<dbReference type="KEGG" id="slb:AWJ20_166"/>
<feature type="domain" description="Helicase C-terminal" evidence="3">
    <location>
        <begin position="293"/>
        <end position="443"/>
    </location>
</feature>
<dbReference type="AlphaFoldDB" id="A0A167CNX5"/>
<dbReference type="GO" id="GO:0000403">
    <property type="term" value="F:Y-form DNA binding"/>
    <property type="evidence" value="ECO:0007669"/>
    <property type="project" value="EnsemblFungi"/>
</dbReference>
<dbReference type="InterPro" id="IPR014001">
    <property type="entry name" value="Helicase_ATP-bd"/>
</dbReference>
<dbReference type="GO" id="GO:0061749">
    <property type="term" value="F:forked DNA-dependent helicase activity"/>
    <property type="evidence" value="ECO:0007669"/>
    <property type="project" value="EnsemblFungi"/>
</dbReference>
<keyword evidence="1" id="KW-0347">Helicase</keyword>
<dbReference type="Pfam" id="PF00271">
    <property type="entry name" value="Helicase_C"/>
    <property type="match status" value="1"/>
</dbReference>
<keyword evidence="1" id="KW-0547">Nucleotide-binding</keyword>
<evidence type="ECO:0000313" key="4">
    <source>
        <dbReference type="EMBL" id="ANB11939.1"/>
    </source>
</evidence>
<gene>
    <name evidence="4" type="primary">IRC3</name>
    <name evidence="4" type="ORF">AWJ20_166</name>
</gene>
<dbReference type="SMART" id="SM00490">
    <property type="entry name" value="HELICc"/>
    <property type="match status" value="1"/>
</dbReference>
<evidence type="ECO:0000259" key="2">
    <source>
        <dbReference type="PROSITE" id="PS51192"/>
    </source>
</evidence>
<dbReference type="Gene3D" id="3.40.50.300">
    <property type="entry name" value="P-loop containing nucleotide triphosphate hydrolases"/>
    <property type="match status" value="2"/>
</dbReference>
<dbReference type="RefSeq" id="XP_018734416.1">
    <property type="nucleotide sequence ID" value="XM_018878557.1"/>
</dbReference>
<dbReference type="PANTHER" id="PTHR47396:SF1">
    <property type="entry name" value="ATP-DEPENDENT HELICASE IRC3-RELATED"/>
    <property type="match status" value="1"/>
</dbReference>
<evidence type="ECO:0000256" key="1">
    <source>
        <dbReference type="ARBA" id="ARBA00022806"/>
    </source>
</evidence>
<dbReference type="SUPFAM" id="SSF52540">
    <property type="entry name" value="P-loop containing nucleoside triphosphate hydrolases"/>
    <property type="match status" value="1"/>
</dbReference>
<keyword evidence="1" id="KW-0067">ATP-binding</keyword>
<dbReference type="GO" id="GO:1905082">
    <property type="term" value="P:regulation of mitochondrial translational elongation"/>
    <property type="evidence" value="ECO:0007669"/>
    <property type="project" value="EnsemblFungi"/>
</dbReference>
<dbReference type="GO" id="GO:0016787">
    <property type="term" value="F:hydrolase activity"/>
    <property type="evidence" value="ECO:0007669"/>
    <property type="project" value="InterPro"/>
</dbReference>
<dbReference type="GeneID" id="30033486"/>
<dbReference type="GO" id="GO:0032042">
    <property type="term" value="P:mitochondrial DNA metabolic process"/>
    <property type="evidence" value="ECO:0007669"/>
    <property type="project" value="EnsemblFungi"/>
</dbReference>
<accession>A0A167CNX5</accession>
<dbReference type="OrthoDB" id="16911at2759"/>
<dbReference type="InterPro" id="IPR001650">
    <property type="entry name" value="Helicase_C-like"/>
</dbReference>
<evidence type="ECO:0000313" key="5">
    <source>
        <dbReference type="Proteomes" id="UP000189580"/>
    </source>
</evidence>
<dbReference type="CDD" id="cd18799">
    <property type="entry name" value="SF2_C_EcoAI-like"/>
    <property type="match status" value="1"/>
</dbReference>
<proteinExistence type="predicted"/>
<sequence>MIVRKAFPGSLLSSESTLTARFLSRLSAYNNLKSCSQCFVPSIYAQHGTFLRHNSTKLGRPEGLPLRDYQQECIEECLITIKKGYRRFAVSMPTGSGKTRTFYGLLEAISRGGAHSGHGKKWLILAHREELITQAYDHAKRLFPDLKTSMEMGKHTADPDADIIVASVQSISREKRLERFDGSDFSAIVIDEAHHAPAASYAKVLNHLGANNPDSEIVVAGFSATLSRMDGLALGSTFDYIAYHKDLSEMIKNGYLTDIKFTTIATDVDLTGVKKARGDFATGSLSKAVDTPALNELVYKAWKRQSGKHSLIFGVNIEHVSNLALTFRENGIDAHVVTSDTPRDLRRGLVEDFRNGHLPVLINCGIFTEGTDIPNIDTVILVRPTRSAGLLMQMIGRGLRLHPGKEVCHIIDMFGSSSNANALATVPTLAGLDPSQVRVIDKAEIANGVSRPRVVASSKDPDSVYVEDFDNLDDFLNRNGGKLNTSAISRSRLNWIPSGQNNFLLFGKEGYLRLCPDANPSKLAPKYSLIQYFENPFREDNRGAKYLRKYIFESMPDFNAAVNAAELFARQNCPYHLVAKNVPWRSQPCTINQEKAVMKLFTKVVVDGDEEGMKRAKTICKDLTKGQSANIINLASIGNKSILKDMLYPKKEKKSKADLFEFLQAGPVNKLEIKLSQN</sequence>
<dbReference type="Pfam" id="PF04851">
    <property type="entry name" value="ResIII"/>
    <property type="match status" value="1"/>
</dbReference>
<dbReference type="GO" id="GO:0070125">
    <property type="term" value="P:mitochondrial translational elongation"/>
    <property type="evidence" value="ECO:0007669"/>
    <property type="project" value="TreeGrafter"/>
</dbReference>